<keyword evidence="1" id="KW-0472">Membrane</keyword>
<sequence>MPVGELLGNRIDARVVPFLLFSSCLSFARLSILLLSQLVIVACFVVPLSCLEKKGHYKCAVLLEVFKDESRSAALVKISLLNSKLRITNYYPRSATELYFTYSLISSYCIGDEHLSTQS</sequence>
<dbReference type="EMBL" id="KZ679739">
    <property type="protein sequence ID" value="PTB47375.1"/>
    <property type="molecule type" value="Genomic_DNA"/>
</dbReference>
<organism evidence="2 3">
    <name type="scientific">Trichoderma harzianum CBS 226.95</name>
    <dbReference type="NCBI Taxonomy" id="983964"/>
    <lineage>
        <taxon>Eukaryota</taxon>
        <taxon>Fungi</taxon>
        <taxon>Dikarya</taxon>
        <taxon>Ascomycota</taxon>
        <taxon>Pezizomycotina</taxon>
        <taxon>Sordariomycetes</taxon>
        <taxon>Hypocreomycetidae</taxon>
        <taxon>Hypocreales</taxon>
        <taxon>Hypocreaceae</taxon>
        <taxon>Trichoderma</taxon>
    </lineage>
</organism>
<dbReference type="Proteomes" id="UP000241690">
    <property type="component" value="Unassembled WGS sequence"/>
</dbReference>
<dbReference type="RefSeq" id="XP_024767052.1">
    <property type="nucleotide sequence ID" value="XM_024915194.1"/>
</dbReference>
<reference evidence="2 3" key="1">
    <citation type="submission" date="2016-07" db="EMBL/GenBank/DDBJ databases">
        <title>Multiple horizontal gene transfer events from other fungi enriched the ability of initially mycotrophic Trichoderma (Ascomycota) to feed on dead plant biomass.</title>
        <authorList>
            <consortium name="DOE Joint Genome Institute"/>
            <person name="Aerts A."/>
            <person name="Atanasova L."/>
            <person name="Chenthamara K."/>
            <person name="Zhang J."/>
            <person name="Grujic M."/>
            <person name="Henrissat B."/>
            <person name="Kuo A."/>
            <person name="Salamov A."/>
            <person name="Lipzen A."/>
            <person name="Labutti K."/>
            <person name="Barry K."/>
            <person name="Miao Y."/>
            <person name="Rahimi M.J."/>
            <person name="Shen Q."/>
            <person name="Grigoriev I.V."/>
            <person name="Kubicek C.P."/>
            <person name="Druzhinina I.S."/>
        </authorList>
    </citation>
    <scope>NUCLEOTIDE SEQUENCE [LARGE SCALE GENOMIC DNA]</scope>
    <source>
        <strain evidence="2 3">CBS 226.95</strain>
    </source>
</reference>
<proteinExistence type="predicted"/>
<dbReference type="AlphaFoldDB" id="A0A2T3ZRD6"/>
<keyword evidence="1" id="KW-1133">Transmembrane helix</keyword>
<name>A0A2T3ZRD6_TRIHA</name>
<evidence type="ECO:0000256" key="1">
    <source>
        <dbReference type="SAM" id="Phobius"/>
    </source>
</evidence>
<evidence type="ECO:0000313" key="2">
    <source>
        <dbReference type="EMBL" id="PTB47375.1"/>
    </source>
</evidence>
<protein>
    <submittedName>
        <fullName evidence="2">Uncharacterized protein</fullName>
    </submittedName>
</protein>
<evidence type="ECO:0000313" key="3">
    <source>
        <dbReference type="Proteomes" id="UP000241690"/>
    </source>
</evidence>
<gene>
    <name evidence="2" type="ORF">M431DRAFT_440277</name>
</gene>
<keyword evidence="1" id="KW-0812">Transmembrane</keyword>
<dbReference type="GeneID" id="36623761"/>
<keyword evidence="3" id="KW-1185">Reference proteome</keyword>
<accession>A0A2T3ZRD6</accession>
<feature type="transmembrane region" description="Helical" evidence="1">
    <location>
        <begin position="27"/>
        <end position="48"/>
    </location>
</feature>